<proteinExistence type="inferred from homology"/>
<gene>
    <name evidence="6" type="ORF">C8N35_1011023</name>
</gene>
<keyword evidence="7" id="KW-1185">Reference proteome</keyword>
<evidence type="ECO:0000313" key="6">
    <source>
        <dbReference type="EMBL" id="PTW62974.1"/>
    </source>
</evidence>
<evidence type="ECO:0000256" key="3">
    <source>
        <dbReference type="ARBA" id="ARBA00022729"/>
    </source>
</evidence>
<dbReference type="PANTHER" id="PTHR46847:SF1">
    <property type="entry name" value="D-ALLOSE-BINDING PERIPLASMIC PROTEIN-RELATED"/>
    <property type="match status" value="1"/>
</dbReference>
<dbReference type="GO" id="GO:0030246">
    <property type="term" value="F:carbohydrate binding"/>
    <property type="evidence" value="ECO:0007669"/>
    <property type="project" value="UniProtKB-ARBA"/>
</dbReference>
<dbReference type="Pfam" id="PF13407">
    <property type="entry name" value="Peripla_BP_4"/>
    <property type="match status" value="1"/>
</dbReference>
<dbReference type="InterPro" id="IPR025997">
    <property type="entry name" value="SBP_2_dom"/>
</dbReference>
<dbReference type="SUPFAM" id="SSF53822">
    <property type="entry name" value="Periplasmic binding protein-like I"/>
    <property type="match status" value="1"/>
</dbReference>
<reference evidence="6 7" key="1">
    <citation type="submission" date="2018-04" db="EMBL/GenBank/DDBJ databases">
        <title>Genomic Encyclopedia of Archaeal and Bacterial Type Strains, Phase II (KMG-II): from individual species to whole genera.</title>
        <authorList>
            <person name="Goeker M."/>
        </authorList>
    </citation>
    <scope>NUCLEOTIDE SEQUENCE [LARGE SCALE GENOMIC DNA]</scope>
    <source>
        <strain evidence="6 7">DSM 23382</strain>
    </source>
</reference>
<accession>A0A2T5VGU7</accession>
<dbReference type="Gene3D" id="3.40.50.2300">
    <property type="match status" value="2"/>
</dbReference>
<protein>
    <submittedName>
        <fullName evidence="6">Monosaccharide ABC transporter substrate-binding protein (CUT2 family)</fullName>
    </submittedName>
</protein>
<feature type="signal peptide" evidence="4">
    <location>
        <begin position="1"/>
        <end position="22"/>
    </location>
</feature>
<feature type="domain" description="Periplasmic binding protein" evidence="5">
    <location>
        <begin position="25"/>
        <end position="282"/>
    </location>
</feature>
<organism evidence="6 7">
    <name type="scientific">Breoghania corrubedonensis</name>
    <dbReference type="NCBI Taxonomy" id="665038"/>
    <lineage>
        <taxon>Bacteria</taxon>
        <taxon>Pseudomonadati</taxon>
        <taxon>Pseudomonadota</taxon>
        <taxon>Alphaproteobacteria</taxon>
        <taxon>Hyphomicrobiales</taxon>
        <taxon>Stappiaceae</taxon>
        <taxon>Breoghania</taxon>
    </lineage>
</organism>
<dbReference type="GO" id="GO:0030313">
    <property type="term" value="C:cell envelope"/>
    <property type="evidence" value="ECO:0007669"/>
    <property type="project" value="UniProtKB-SubCell"/>
</dbReference>
<comment type="similarity">
    <text evidence="2">Belongs to the bacterial solute-binding protein 2 family.</text>
</comment>
<evidence type="ECO:0000313" key="7">
    <source>
        <dbReference type="Proteomes" id="UP000244081"/>
    </source>
</evidence>
<dbReference type="InterPro" id="IPR028082">
    <property type="entry name" value="Peripla_BP_I"/>
</dbReference>
<dbReference type="PANTHER" id="PTHR46847">
    <property type="entry name" value="D-ALLOSE-BINDING PERIPLASMIC PROTEIN-RELATED"/>
    <property type="match status" value="1"/>
</dbReference>
<feature type="chain" id="PRO_5015719224" evidence="4">
    <location>
        <begin position="23"/>
        <end position="307"/>
    </location>
</feature>
<keyword evidence="3 4" id="KW-0732">Signal</keyword>
<name>A0A2T5VGU7_9HYPH</name>
<dbReference type="OrthoDB" id="250606at2"/>
<dbReference type="AlphaFoldDB" id="A0A2T5VGU7"/>
<evidence type="ECO:0000256" key="1">
    <source>
        <dbReference type="ARBA" id="ARBA00004196"/>
    </source>
</evidence>
<evidence type="ECO:0000259" key="5">
    <source>
        <dbReference type="Pfam" id="PF13407"/>
    </source>
</evidence>
<dbReference type="RefSeq" id="WP_107988464.1">
    <property type="nucleotide sequence ID" value="NZ_QAYG01000001.1"/>
</dbReference>
<comment type="caution">
    <text evidence="6">The sequence shown here is derived from an EMBL/GenBank/DDBJ whole genome shotgun (WGS) entry which is preliminary data.</text>
</comment>
<evidence type="ECO:0000256" key="2">
    <source>
        <dbReference type="ARBA" id="ARBA00007639"/>
    </source>
</evidence>
<sequence>MMKRLCILVTALLGFGAVPAGATEVGVAMAHLDKGFLALLRTALEDTADKMDGVNLKIVIADDKRDVQLDQIRTFLADGVGAIIFQPVDDDVTETVNQMMADAKVPLVYVNRTPPQISFPGNVAIVSSNELVAGRAQMRMLAELAGGKGNVVILRGADSHPAAKGRTRGAKEVLAQNPGLTVVHEETGDWSREKAETIIAGLLSRGTRIDVIAANNDEMAIGAIRAYEKAGVSLDAVVIGGVDGTPAALDEMKAGNLEVSLLQSAPRQAEQAVKDAVVMAKGDFAQLYDWVPYELILPSNLGQYARN</sequence>
<evidence type="ECO:0000256" key="4">
    <source>
        <dbReference type="SAM" id="SignalP"/>
    </source>
</evidence>
<dbReference type="Proteomes" id="UP000244081">
    <property type="component" value="Unassembled WGS sequence"/>
</dbReference>
<dbReference type="EMBL" id="QAYG01000001">
    <property type="protein sequence ID" value="PTW62974.1"/>
    <property type="molecule type" value="Genomic_DNA"/>
</dbReference>
<comment type="subcellular location">
    <subcellularLocation>
        <location evidence="1">Cell envelope</location>
    </subcellularLocation>
</comment>